<comment type="caution">
    <text evidence="2">The sequence shown here is derived from an EMBL/GenBank/DDBJ whole genome shotgun (WGS) entry which is preliminary data.</text>
</comment>
<gene>
    <name evidence="2" type="ORF">ACFSJT_00620</name>
</gene>
<evidence type="ECO:0000313" key="3">
    <source>
        <dbReference type="Proteomes" id="UP001597344"/>
    </source>
</evidence>
<feature type="chain" id="PRO_5047227106" description="Collagen-like protein" evidence="1">
    <location>
        <begin position="22"/>
        <end position="178"/>
    </location>
</feature>
<name>A0ABW5AQM6_9FLAO</name>
<reference evidence="3" key="1">
    <citation type="journal article" date="2019" name="Int. J. Syst. Evol. Microbiol.">
        <title>The Global Catalogue of Microorganisms (GCM) 10K type strain sequencing project: providing services to taxonomists for standard genome sequencing and annotation.</title>
        <authorList>
            <consortium name="The Broad Institute Genomics Platform"/>
            <consortium name="The Broad Institute Genome Sequencing Center for Infectious Disease"/>
            <person name="Wu L."/>
            <person name="Ma J."/>
        </authorList>
    </citation>
    <scope>NUCLEOTIDE SEQUENCE [LARGE SCALE GENOMIC DNA]</scope>
    <source>
        <strain evidence="3">DT92</strain>
    </source>
</reference>
<keyword evidence="3" id="KW-1185">Reference proteome</keyword>
<accession>A0ABW5AQM6</accession>
<keyword evidence="1" id="KW-0732">Signal</keyword>
<evidence type="ECO:0008006" key="4">
    <source>
        <dbReference type="Google" id="ProtNLM"/>
    </source>
</evidence>
<dbReference type="PROSITE" id="PS51257">
    <property type="entry name" value="PROKAR_LIPOPROTEIN"/>
    <property type="match status" value="1"/>
</dbReference>
<dbReference type="RefSeq" id="WP_378318241.1">
    <property type="nucleotide sequence ID" value="NZ_JBHUHY010000002.1"/>
</dbReference>
<proteinExistence type="predicted"/>
<feature type="signal peptide" evidence="1">
    <location>
        <begin position="1"/>
        <end position="21"/>
    </location>
</feature>
<evidence type="ECO:0000256" key="1">
    <source>
        <dbReference type="SAM" id="SignalP"/>
    </source>
</evidence>
<evidence type="ECO:0000313" key="2">
    <source>
        <dbReference type="EMBL" id="MFD2185278.1"/>
    </source>
</evidence>
<dbReference type="Proteomes" id="UP001597344">
    <property type="component" value="Unassembled WGS sequence"/>
</dbReference>
<protein>
    <recommendedName>
        <fullName evidence="4">Collagen-like protein</fullName>
    </recommendedName>
</protein>
<organism evidence="2 3">
    <name type="scientific">Aquimarina celericrescens</name>
    <dbReference type="NCBI Taxonomy" id="1964542"/>
    <lineage>
        <taxon>Bacteria</taxon>
        <taxon>Pseudomonadati</taxon>
        <taxon>Bacteroidota</taxon>
        <taxon>Flavobacteriia</taxon>
        <taxon>Flavobacteriales</taxon>
        <taxon>Flavobacteriaceae</taxon>
        <taxon>Aquimarina</taxon>
    </lineage>
</organism>
<dbReference type="EMBL" id="JBHUHY010000002">
    <property type="protein sequence ID" value="MFD2185278.1"/>
    <property type="molecule type" value="Genomic_DNA"/>
</dbReference>
<sequence length="178" mass="20046">MKKLFTLLCLTTLLFTSCSNDDDFVDFDTIGTTIDLDPVTFGQPDFAVTFSFLDNGIEVFDSDVVQVFRREGTFNGEPVWEPLPTASFFFFNETTGAVEGFLNYRYNFTIDDVEIILDFDVPDANLVGPEFTVNQLFRIVVVPAAFADDNNINLKDYNALSTALKLKSRSIPKMSIKQ</sequence>